<evidence type="ECO:0000313" key="2">
    <source>
        <dbReference type="Proteomes" id="UP001147733"/>
    </source>
</evidence>
<keyword evidence="1" id="KW-0808">Transferase</keyword>
<keyword evidence="2" id="KW-1185">Reference proteome</keyword>
<evidence type="ECO:0000313" key="1">
    <source>
        <dbReference type="EMBL" id="KAJ5243529.1"/>
    </source>
</evidence>
<proteinExistence type="predicted"/>
<protein>
    <submittedName>
        <fullName evidence="1">RNA-directed RNA polymerase</fullName>
    </submittedName>
</protein>
<dbReference type="OrthoDB" id="10055769at2759"/>
<dbReference type="RefSeq" id="XP_056506533.1">
    <property type="nucleotide sequence ID" value="XM_056640776.1"/>
</dbReference>
<accession>A0A9W9PF98</accession>
<dbReference type="GeneID" id="81379943"/>
<name>A0A9W9PF98_PENCI</name>
<comment type="caution">
    <text evidence="1">The sequence shown here is derived from an EMBL/GenBank/DDBJ whole genome shotgun (WGS) entry which is preliminary data.</text>
</comment>
<dbReference type="GO" id="GO:0003968">
    <property type="term" value="F:RNA-directed RNA polymerase activity"/>
    <property type="evidence" value="ECO:0007669"/>
    <property type="project" value="UniProtKB-KW"/>
</dbReference>
<keyword evidence="1" id="KW-0696">RNA-directed RNA polymerase</keyword>
<reference evidence="1" key="1">
    <citation type="submission" date="2022-11" db="EMBL/GenBank/DDBJ databases">
        <authorList>
            <person name="Petersen C."/>
        </authorList>
    </citation>
    <scope>NUCLEOTIDE SEQUENCE</scope>
    <source>
        <strain evidence="1">IBT 23319</strain>
    </source>
</reference>
<sequence>MEKGLSQCPRGIPTEARHAIESAASGFHPLLHTWNSRGEWRRLVASYAYVMHPRSSFIFHAFGEVLCKLKGRLSQQALRQTTFFSRMPGSPVKTKTDKYDGEEAIEALMLGTEGGLN</sequence>
<gene>
    <name evidence="1" type="ORF">N7469_001856</name>
</gene>
<dbReference type="EMBL" id="JAPQKT010000001">
    <property type="protein sequence ID" value="KAJ5243529.1"/>
    <property type="molecule type" value="Genomic_DNA"/>
</dbReference>
<keyword evidence="1" id="KW-0548">Nucleotidyltransferase</keyword>
<dbReference type="AlphaFoldDB" id="A0A9W9PF98"/>
<organism evidence="1 2">
    <name type="scientific">Penicillium citrinum</name>
    <dbReference type="NCBI Taxonomy" id="5077"/>
    <lineage>
        <taxon>Eukaryota</taxon>
        <taxon>Fungi</taxon>
        <taxon>Dikarya</taxon>
        <taxon>Ascomycota</taxon>
        <taxon>Pezizomycotina</taxon>
        <taxon>Eurotiomycetes</taxon>
        <taxon>Eurotiomycetidae</taxon>
        <taxon>Eurotiales</taxon>
        <taxon>Aspergillaceae</taxon>
        <taxon>Penicillium</taxon>
    </lineage>
</organism>
<dbReference type="Proteomes" id="UP001147733">
    <property type="component" value="Unassembled WGS sequence"/>
</dbReference>
<reference evidence="1" key="2">
    <citation type="journal article" date="2023" name="IMA Fungus">
        <title>Comparative genomic study of the Penicillium genus elucidates a diverse pangenome and 15 lateral gene transfer events.</title>
        <authorList>
            <person name="Petersen C."/>
            <person name="Sorensen T."/>
            <person name="Nielsen M.R."/>
            <person name="Sondergaard T.E."/>
            <person name="Sorensen J.L."/>
            <person name="Fitzpatrick D.A."/>
            <person name="Frisvad J.C."/>
            <person name="Nielsen K.L."/>
        </authorList>
    </citation>
    <scope>NUCLEOTIDE SEQUENCE</scope>
    <source>
        <strain evidence="1">IBT 23319</strain>
    </source>
</reference>